<keyword evidence="3" id="KW-1185">Reference proteome</keyword>
<sequence length="98" mass="10114">MKFVAFSAAVVGLALVFSGAAVAKTKVVVKEESGGYSAHLKDTKTGETKRVGGDAADVTYGSKKEARKAGKVAKNLEEQGSNVIDTGDPNCDSGLYNC</sequence>
<evidence type="ECO:0000313" key="2">
    <source>
        <dbReference type="EMBL" id="SIN95177.1"/>
    </source>
</evidence>
<dbReference type="AlphaFoldDB" id="A0A1N6FIW7"/>
<dbReference type="Proteomes" id="UP000184932">
    <property type="component" value="Unassembled WGS sequence"/>
</dbReference>
<dbReference type="EMBL" id="FSRL01000001">
    <property type="protein sequence ID" value="SIN95177.1"/>
    <property type="molecule type" value="Genomic_DNA"/>
</dbReference>
<gene>
    <name evidence="2" type="ORF">SAMN05444002_1704</name>
</gene>
<keyword evidence="1" id="KW-0732">Signal</keyword>
<evidence type="ECO:0000313" key="3">
    <source>
        <dbReference type="Proteomes" id="UP000184932"/>
    </source>
</evidence>
<feature type="signal peptide" evidence="1">
    <location>
        <begin position="1"/>
        <end position="23"/>
    </location>
</feature>
<accession>A0A1N6FIW7</accession>
<protein>
    <submittedName>
        <fullName evidence="2">Uncharacterized protein</fullName>
    </submittedName>
</protein>
<organism evidence="2 3">
    <name type="scientific">Vannielia litorea</name>
    <dbReference type="NCBI Taxonomy" id="1217970"/>
    <lineage>
        <taxon>Bacteria</taxon>
        <taxon>Pseudomonadati</taxon>
        <taxon>Pseudomonadota</taxon>
        <taxon>Alphaproteobacteria</taxon>
        <taxon>Rhodobacterales</taxon>
        <taxon>Paracoccaceae</taxon>
        <taxon>Vannielia</taxon>
    </lineage>
</organism>
<evidence type="ECO:0000256" key="1">
    <source>
        <dbReference type="SAM" id="SignalP"/>
    </source>
</evidence>
<dbReference type="RefSeq" id="WP_074255787.1">
    <property type="nucleotide sequence ID" value="NZ_FSRL01000001.1"/>
</dbReference>
<feature type="chain" id="PRO_5013088267" evidence="1">
    <location>
        <begin position="24"/>
        <end position="98"/>
    </location>
</feature>
<proteinExistence type="predicted"/>
<name>A0A1N6FIW7_9RHOB</name>
<reference evidence="3" key="1">
    <citation type="submission" date="2016-11" db="EMBL/GenBank/DDBJ databases">
        <authorList>
            <person name="Varghese N."/>
            <person name="Submissions S."/>
        </authorList>
    </citation>
    <scope>NUCLEOTIDE SEQUENCE [LARGE SCALE GENOMIC DNA]</scope>
    <source>
        <strain evidence="3">DSM 29440</strain>
    </source>
</reference>